<dbReference type="EMBL" id="JADQDF010000001">
    <property type="protein sequence ID" value="MBW0130991.1"/>
    <property type="molecule type" value="Genomic_DNA"/>
</dbReference>
<evidence type="ECO:0000313" key="2">
    <source>
        <dbReference type="EMBL" id="MBW0130991.1"/>
    </source>
</evidence>
<sequence length="148" mass="14675">MGAELRAVAVLVLDRLGPALDGLGREGTGRDGSGRDGSGREGSGRDAGASGEALPEGSSPCSVCPVCAVVALLRGERPELAVRLADHAAGLLDVLRTALHEGAGAPAPTGPPTAPPTAPPSSAAEPPARRVQRIPVVREPARAGGGRC</sequence>
<protein>
    <submittedName>
        <fullName evidence="2">Uncharacterized protein</fullName>
    </submittedName>
</protein>
<feature type="compositionally biased region" description="Pro residues" evidence="1">
    <location>
        <begin position="108"/>
        <end position="119"/>
    </location>
</feature>
<feature type="region of interest" description="Disordered" evidence="1">
    <location>
        <begin position="102"/>
        <end position="148"/>
    </location>
</feature>
<feature type="region of interest" description="Disordered" evidence="1">
    <location>
        <begin position="19"/>
        <end position="62"/>
    </location>
</feature>
<dbReference type="Proteomes" id="UP000694300">
    <property type="component" value="Unassembled WGS sequence"/>
</dbReference>
<evidence type="ECO:0000313" key="3">
    <source>
        <dbReference type="Proteomes" id="UP000694300"/>
    </source>
</evidence>
<keyword evidence="3" id="KW-1185">Reference proteome</keyword>
<feature type="compositionally biased region" description="Basic and acidic residues" evidence="1">
    <location>
        <begin position="23"/>
        <end position="44"/>
    </location>
</feature>
<reference evidence="2 3" key="1">
    <citation type="submission" date="2020-11" db="EMBL/GenBank/DDBJ databases">
        <title>Pseudonocardia abyssalis sp. nov. and Pseudonocardia oceani sp. nov., description and phylogenomic analysis of two novel actinomycetes isolated from the deep Southern Ocean.</title>
        <authorList>
            <person name="Parra J."/>
        </authorList>
    </citation>
    <scope>NUCLEOTIDE SEQUENCE [LARGE SCALE GENOMIC DNA]</scope>
    <source>
        <strain evidence="3">KRD185</strain>
    </source>
</reference>
<comment type="caution">
    <text evidence="2">The sequence shown here is derived from an EMBL/GenBank/DDBJ whole genome shotgun (WGS) entry which is preliminary data.</text>
</comment>
<gene>
    <name evidence="2" type="ORF">I4I82_25415</name>
</gene>
<organism evidence="2 3">
    <name type="scientific">Pseudonocardia oceani</name>
    <dbReference type="NCBI Taxonomy" id="2792013"/>
    <lineage>
        <taxon>Bacteria</taxon>
        <taxon>Bacillati</taxon>
        <taxon>Actinomycetota</taxon>
        <taxon>Actinomycetes</taxon>
        <taxon>Pseudonocardiales</taxon>
        <taxon>Pseudonocardiaceae</taxon>
        <taxon>Pseudonocardia</taxon>
    </lineage>
</organism>
<name>A0ABS6UGD0_9PSEU</name>
<feature type="compositionally biased region" description="Low complexity" evidence="1">
    <location>
        <begin position="46"/>
        <end position="62"/>
    </location>
</feature>
<proteinExistence type="predicted"/>
<evidence type="ECO:0000256" key="1">
    <source>
        <dbReference type="SAM" id="MobiDB-lite"/>
    </source>
</evidence>
<accession>A0ABS6UGD0</accession>